<evidence type="ECO:0000256" key="2">
    <source>
        <dbReference type="ARBA" id="ARBA00008900"/>
    </source>
</evidence>
<dbReference type="EMBL" id="AE001437">
    <property type="protein sequence ID" value="AAK80479.1"/>
    <property type="molecule type" value="Genomic_DNA"/>
</dbReference>
<dbReference type="NCBIfam" id="TIGR03112">
    <property type="entry name" value="6_pyr_pter_rel"/>
    <property type="match status" value="1"/>
</dbReference>
<dbReference type="STRING" id="272562.CA_C2526"/>
<dbReference type="KEGG" id="cac:CA_C2526"/>
<organism evidence="7 8">
    <name type="scientific">Clostridium acetobutylicum (strain ATCC 824 / DSM 792 / JCM 1419 / IAM 19013 / LMG 5710 / NBRC 13948 / NRRL B-527 / VKM B-1787 / 2291 / W)</name>
    <dbReference type="NCBI Taxonomy" id="272562"/>
    <lineage>
        <taxon>Bacteria</taxon>
        <taxon>Bacillati</taxon>
        <taxon>Bacillota</taxon>
        <taxon>Clostridia</taxon>
        <taxon>Eubacteriales</taxon>
        <taxon>Clostridiaceae</taxon>
        <taxon>Clostridium</taxon>
    </lineage>
</organism>
<dbReference type="eggNOG" id="COG0720">
    <property type="taxonomic scope" value="Bacteria"/>
</dbReference>
<dbReference type="RefSeq" id="WP_010965820.1">
    <property type="nucleotide sequence ID" value="NC_003030.1"/>
</dbReference>
<dbReference type="OrthoDB" id="9804698at2"/>
<sequence length="118" mass="13756">MRTGYKFKFYLNARHVAIIDGRASNIHPHTWELLINVGAKEDYTISFGEVEKEVQAYLANYEGSFLNEKEEFKDINPTMESIGKVLIPYIKDIISKKEMKFISMEISENPTRTYVIEE</sequence>
<evidence type="ECO:0000256" key="1">
    <source>
        <dbReference type="ARBA" id="ARBA00005061"/>
    </source>
</evidence>
<comment type="pathway">
    <text evidence="1">Purine metabolism; 7-cyano-7-deazaguanine biosynthesis.</text>
</comment>
<evidence type="ECO:0000256" key="4">
    <source>
        <dbReference type="ARBA" id="ARBA00018141"/>
    </source>
</evidence>
<comment type="catalytic activity">
    <reaction evidence="6">
        <text>7,8-dihydroneopterin 3'-triphosphate + H2O = 6-carboxy-5,6,7,8-tetrahydropterin + triphosphate + acetaldehyde + 2 H(+)</text>
        <dbReference type="Rhea" id="RHEA:27966"/>
        <dbReference type="ChEBI" id="CHEBI:15343"/>
        <dbReference type="ChEBI" id="CHEBI:15377"/>
        <dbReference type="ChEBI" id="CHEBI:15378"/>
        <dbReference type="ChEBI" id="CHEBI:18036"/>
        <dbReference type="ChEBI" id="CHEBI:58462"/>
        <dbReference type="ChEBI" id="CHEBI:61032"/>
        <dbReference type="EC" id="4.1.2.50"/>
    </reaction>
</comment>
<dbReference type="InterPro" id="IPR038418">
    <property type="entry name" value="6-PTP_synth/QueD_sf"/>
</dbReference>
<dbReference type="PATRIC" id="fig|272562.8.peg.2720"/>
<evidence type="ECO:0000256" key="5">
    <source>
        <dbReference type="ARBA" id="ARBA00031449"/>
    </source>
</evidence>
<gene>
    <name evidence="7" type="ordered locus">CA_C2526</name>
</gene>
<dbReference type="GO" id="GO:0070497">
    <property type="term" value="F:6-carboxytetrahydropterin synthase activity"/>
    <property type="evidence" value="ECO:0007669"/>
    <property type="project" value="UniProtKB-EC"/>
</dbReference>
<accession>Q97G44</accession>
<reference evidence="7 8" key="1">
    <citation type="journal article" date="2001" name="J. Bacteriol.">
        <title>Genome sequence and comparative analysis of the solvent-producing bacterium Clostridium acetobutylicum.</title>
        <authorList>
            <person name="Nolling J."/>
            <person name="Breton G."/>
            <person name="Omelchenko M.V."/>
            <person name="Makarova K.S."/>
            <person name="Zeng Q."/>
            <person name="Gibson R."/>
            <person name="Lee H.M."/>
            <person name="Dubois J."/>
            <person name="Qiu D."/>
            <person name="Hitti J."/>
            <person name="Wolf Y.I."/>
            <person name="Tatusov R.L."/>
            <person name="Sabathe F."/>
            <person name="Doucette-Stamm L."/>
            <person name="Soucaille P."/>
            <person name="Daly M.J."/>
            <person name="Bennett G.N."/>
            <person name="Koonin E.V."/>
            <person name="Smith D.R."/>
        </authorList>
    </citation>
    <scope>NUCLEOTIDE SEQUENCE [LARGE SCALE GENOMIC DNA]</scope>
    <source>
        <strain evidence="8">ATCC 824 / DSM 792 / JCM 1419 / LMG 5710 / VKM B-1787</strain>
    </source>
</reference>
<dbReference type="GeneID" id="44999000"/>
<protein>
    <recommendedName>
        <fullName evidence="4">6-carboxy-5,6,7,8-tetrahydropterin synthase</fullName>
        <ecNumber evidence="3">4.1.2.50</ecNumber>
    </recommendedName>
    <alternativeName>
        <fullName evidence="5">Queuosine biosynthesis protein QueD</fullName>
    </alternativeName>
</protein>
<dbReference type="SUPFAM" id="SSF55620">
    <property type="entry name" value="Tetrahydrobiopterin biosynthesis enzymes-like"/>
    <property type="match status" value="1"/>
</dbReference>
<dbReference type="EC" id="4.1.2.50" evidence="3"/>
<keyword evidence="8" id="KW-1185">Reference proteome</keyword>
<evidence type="ECO:0000313" key="8">
    <source>
        <dbReference type="Proteomes" id="UP000000814"/>
    </source>
</evidence>
<evidence type="ECO:0000256" key="3">
    <source>
        <dbReference type="ARBA" id="ARBA00012982"/>
    </source>
</evidence>
<dbReference type="AlphaFoldDB" id="Q97G44"/>
<evidence type="ECO:0000256" key="6">
    <source>
        <dbReference type="ARBA" id="ARBA00048807"/>
    </source>
</evidence>
<comment type="similarity">
    <text evidence="2">Belongs to the PTPS family. QueD subfamily.</text>
</comment>
<dbReference type="InterPro" id="IPR017543">
    <property type="entry name" value="6-PTP_synth-rel_bac"/>
</dbReference>
<dbReference type="PIR" id="D97211">
    <property type="entry name" value="D97211"/>
</dbReference>
<dbReference type="Proteomes" id="UP000000814">
    <property type="component" value="Chromosome"/>
</dbReference>
<dbReference type="HOGENOM" id="CLU_111016_5_0_9"/>
<dbReference type="Gene3D" id="3.30.479.10">
    <property type="entry name" value="6-pyruvoyl tetrahydropterin synthase/QueD"/>
    <property type="match status" value="1"/>
</dbReference>
<proteinExistence type="inferred from homology"/>
<evidence type="ECO:0000313" key="7">
    <source>
        <dbReference type="EMBL" id="AAK80479.1"/>
    </source>
</evidence>
<name>Q97G44_CLOAB</name>
<dbReference type="Pfam" id="PF01242">
    <property type="entry name" value="PTPS"/>
    <property type="match status" value="1"/>
</dbReference>
<dbReference type="UniPathway" id="UPA00391"/>
<dbReference type="InterPro" id="IPR007115">
    <property type="entry name" value="6-PTP_synth/QueD"/>
</dbReference>